<keyword evidence="1" id="KW-0964">Secreted</keyword>
<dbReference type="GeneTree" id="ENSGT01030000234567"/>
<evidence type="ECO:0000256" key="1">
    <source>
        <dbReference type="RuleBase" id="RU367066"/>
    </source>
</evidence>
<name>A0AAZ3SHA7_ONCTS</name>
<comment type="similarity">
    <text evidence="1">Belongs to the ZP domain family. ZPC subfamily.</text>
</comment>
<keyword evidence="1" id="KW-1003">Cell membrane</keyword>
<dbReference type="AlphaFoldDB" id="A0AAZ3SHA7"/>
<dbReference type="SMART" id="SM00241">
    <property type="entry name" value="ZP"/>
    <property type="match status" value="1"/>
</dbReference>
<dbReference type="GO" id="GO:0005886">
    <property type="term" value="C:plasma membrane"/>
    <property type="evidence" value="ECO:0007669"/>
    <property type="project" value="UniProtKB-SubCell"/>
</dbReference>
<reference evidence="5" key="1">
    <citation type="journal article" date="2018" name="PLoS ONE">
        <title>Chinook salmon (Oncorhynchus tshawytscha) genome and transcriptome.</title>
        <authorList>
            <person name="Christensen K.A."/>
            <person name="Leong J.S."/>
            <person name="Sakhrani D."/>
            <person name="Biagi C.A."/>
            <person name="Minkley D.R."/>
            <person name="Withler R.E."/>
            <person name="Rondeau E.B."/>
            <person name="Koop B.F."/>
            <person name="Devlin R.H."/>
        </authorList>
    </citation>
    <scope>NUCLEOTIDE SEQUENCE [LARGE SCALE GENOMIC DNA]</scope>
</reference>
<proteinExistence type="inferred from homology"/>
<dbReference type="GO" id="GO:0035805">
    <property type="term" value="C:egg coat"/>
    <property type="evidence" value="ECO:0007669"/>
    <property type="project" value="UniProtKB-SubCell"/>
</dbReference>
<feature type="domain" description="ZP" evidence="3">
    <location>
        <begin position="62"/>
        <end position="277"/>
    </location>
</feature>
<protein>
    <recommendedName>
        <fullName evidence="1">Zona pellucida sperm-binding protein 3</fullName>
    </recommendedName>
</protein>
<comment type="function">
    <text evidence="1">Component of the zona pellucida, an extracellular matrix surrounding oocytes which mediates sperm binding, induction of the acrosome reaction and prevents post-fertilization polyspermy. The zona pellucida is composed of 3 to 4 glycoproteins, ZP1, ZP2, ZP3, and ZP4. ZP3 is essential for sperm binding and zona matrix formation.</text>
</comment>
<accession>A0AAZ3SHA7</accession>
<dbReference type="PANTHER" id="PTHR11576">
    <property type="entry name" value="ZONA PELLUCIDA SPERM-BINDING PROTEIN 3"/>
    <property type="match status" value="1"/>
</dbReference>
<dbReference type="InterPro" id="IPR055356">
    <property type="entry name" value="ZP-N"/>
</dbReference>
<organism evidence="4 5">
    <name type="scientific">Oncorhynchus tshawytscha</name>
    <name type="common">Chinook salmon</name>
    <name type="synonym">Salmo tshawytscha</name>
    <dbReference type="NCBI Taxonomy" id="74940"/>
    <lineage>
        <taxon>Eukaryota</taxon>
        <taxon>Metazoa</taxon>
        <taxon>Chordata</taxon>
        <taxon>Craniata</taxon>
        <taxon>Vertebrata</taxon>
        <taxon>Euteleostomi</taxon>
        <taxon>Actinopterygii</taxon>
        <taxon>Neopterygii</taxon>
        <taxon>Teleostei</taxon>
        <taxon>Protacanthopterygii</taxon>
        <taxon>Salmoniformes</taxon>
        <taxon>Salmonidae</taxon>
        <taxon>Salmoninae</taxon>
        <taxon>Oncorhynchus</taxon>
    </lineage>
</organism>
<feature type="region of interest" description="Disordered" evidence="2">
    <location>
        <begin position="1"/>
        <end position="22"/>
    </location>
</feature>
<reference evidence="4" key="3">
    <citation type="submission" date="2025-09" db="UniProtKB">
        <authorList>
            <consortium name="Ensembl"/>
        </authorList>
    </citation>
    <scope>IDENTIFICATION</scope>
</reference>
<dbReference type="GO" id="GO:0007339">
    <property type="term" value="P:binding of sperm to zona pellucida"/>
    <property type="evidence" value="ECO:0007669"/>
    <property type="project" value="UniProtKB-UniRule"/>
</dbReference>
<dbReference type="GO" id="GO:0035803">
    <property type="term" value="P:egg coat formation"/>
    <property type="evidence" value="ECO:0007669"/>
    <property type="project" value="UniProtKB-UniRule"/>
</dbReference>
<evidence type="ECO:0000313" key="4">
    <source>
        <dbReference type="Ensembl" id="ENSOTSP00005152406.1"/>
    </source>
</evidence>
<dbReference type="GO" id="GO:0035804">
    <property type="term" value="F:structural constituent of egg coat"/>
    <property type="evidence" value="ECO:0007669"/>
    <property type="project" value="UniProtKB-UniRule"/>
</dbReference>
<evidence type="ECO:0000256" key="2">
    <source>
        <dbReference type="SAM" id="MobiDB-lite"/>
    </source>
</evidence>
<keyword evidence="1" id="KW-0732">Signal</keyword>
<comment type="subcellular location">
    <subcellularLocation>
        <location evidence="1">Zona pellucida</location>
    </subcellularLocation>
    <subcellularLocation>
        <location evidence="1">Cell membrane</location>
        <topology evidence="1">Single-pass type I membrane protein</topology>
    </subcellularLocation>
</comment>
<comment type="domain">
    <text evidence="1">The ZP domain is involved in the polymerization of the ZP proteins to form the zona pellucida.</text>
</comment>
<dbReference type="FunFam" id="2.60.40.3210:FF:000001">
    <property type="entry name" value="Zona pellucida sperm-binding protein 3"/>
    <property type="match status" value="1"/>
</dbReference>
<dbReference type="GO" id="GO:0032190">
    <property type="term" value="F:acrosin binding"/>
    <property type="evidence" value="ECO:0007669"/>
    <property type="project" value="TreeGrafter"/>
</dbReference>
<comment type="PTM">
    <text evidence="1">Proteolytically cleaved before the transmembrane segment to yield the secreted ectodomain incorporated in the zona pellucida.</text>
</comment>
<reference evidence="4" key="2">
    <citation type="submission" date="2025-08" db="UniProtKB">
        <authorList>
            <consortium name="Ensembl"/>
        </authorList>
    </citation>
    <scope>IDENTIFICATION</scope>
</reference>
<dbReference type="Gene3D" id="2.60.40.3210">
    <property type="entry name" value="Zona pellucida, ZP-N domain"/>
    <property type="match status" value="1"/>
</dbReference>
<evidence type="ECO:0000313" key="5">
    <source>
        <dbReference type="Proteomes" id="UP000694402"/>
    </source>
</evidence>
<keyword evidence="1" id="KW-0472">Membrane</keyword>
<dbReference type="PROSITE" id="PS51034">
    <property type="entry name" value="ZP_2"/>
    <property type="match status" value="1"/>
</dbReference>
<dbReference type="GO" id="GO:2000344">
    <property type="term" value="P:positive regulation of acrosome reaction"/>
    <property type="evidence" value="ECO:0007669"/>
    <property type="project" value="UniProtKB-UniRule"/>
</dbReference>
<keyword evidence="1" id="KW-0165">Cleavage on pair of basic residues</keyword>
<sequence>MPVVQEPVGQETSQAEDPESFQSKQTFENPLTWLYPSIEKHECNSTVFERLKQVAANSVVAWCGQSVVRVEVKQELLGIGWLIQPERITLRCCAAIEEDAEALVLTFESELHGCGSELTMTEDVLIYTFTLVYEPKPLANTSIVKTSAAMVDIECHYLRNHDVSSKCPEANLDPQHFNMVAEELYFSLRLMTADWQFERYSFIEDHGCLVDAKLTGSSSQFLFQPQNDSQQLYITCHLKASAASSPIDAENKTSLFHRWVCINWVVGYSTLTCSYIN</sequence>
<keyword evidence="5" id="KW-1185">Reference proteome</keyword>
<dbReference type="Pfam" id="PF23344">
    <property type="entry name" value="ZP-N"/>
    <property type="match status" value="1"/>
</dbReference>
<dbReference type="Ensembl" id="ENSOTST00005116042.1">
    <property type="protein sequence ID" value="ENSOTSP00005152406.1"/>
    <property type="gene ID" value="ENSOTSG00005053825.1"/>
</dbReference>
<evidence type="ECO:0000259" key="3">
    <source>
        <dbReference type="PROSITE" id="PS51034"/>
    </source>
</evidence>
<dbReference type="InterPro" id="IPR042235">
    <property type="entry name" value="ZP-C_dom"/>
</dbReference>
<keyword evidence="1" id="KW-1015">Disulfide bond</keyword>
<dbReference type="Proteomes" id="UP000694402">
    <property type="component" value="Unassembled WGS sequence"/>
</dbReference>
<keyword evidence="1" id="KW-0272">Extracellular matrix</keyword>
<dbReference type="PANTHER" id="PTHR11576:SF2">
    <property type="entry name" value="ZONA PELLUCIDA SPERM-BINDING PROTEIN 3"/>
    <property type="match status" value="1"/>
</dbReference>
<dbReference type="InterPro" id="IPR001507">
    <property type="entry name" value="ZP_dom"/>
</dbReference>
<dbReference type="Gene3D" id="2.60.40.4100">
    <property type="entry name" value="Zona pellucida, ZP-C domain"/>
    <property type="match status" value="1"/>
</dbReference>